<keyword evidence="2" id="KW-0472">Membrane</keyword>
<gene>
    <name evidence="4" type="ORF">GFH30_02285</name>
    <name evidence="3" type="ORF">GHJ48_00415</name>
</gene>
<dbReference type="Pfam" id="PF16872">
    <property type="entry name" value="putAbiC"/>
    <property type="match status" value="1"/>
</dbReference>
<sequence>MDQIKQKEKALRKRERAFDHVYYIVLGIVATVVSFYTYYFHDYYISLDPNDWGVFGDFLGGTLNPLLAFFSFMLLLLNLKLQREQLDNAEEQLKLNREELAETRKALERSAQAQEDSKRVMDEQLRTQTFQQSDNLFSVMFKQILDCQIEVVKECNRRKYYSDGNLDRLRNEINKRIIFKKYFRLLFQTFSMLEDILGLENTEKLKQYIKVIRSQQEDVVLEFLFIYISENREKPSHFHTYLRMSNFFKHLKLEFRTLEFKEVLKAYDDFNFTDKDEYFKKVG</sequence>
<dbReference type="InterPro" id="IPR031709">
    <property type="entry name" value="PutAbiC"/>
</dbReference>
<accession>A0A5Q0P0L0</accession>
<keyword evidence="2" id="KW-0812">Transmembrane</keyword>
<dbReference type="EMBL" id="WITK01000001">
    <property type="protein sequence ID" value="MQW90872.1"/>
    <property type="molecule type" value="Genomic_DNA"/>
</dbReference>
<proteinExistence type="predicted"/>
<evidence type="ECO:0000313" key="4">
    <source>
        <dbReference type="EMBL" id="QGA10296.1"/>
    </source>
</evidence>
<dbReference type="Proteomes" id="UP000480556">
    <property type="component" value="Unassembled WGS sequence"/>
</dbReference>
<dbReference type="AlphaFoldDB" id="A0A5Q0P0L0"/>
<reference evidence="5 6" key="1">
    <citation type="submission" date="2019-10" db="EMBL/GenBank/DDBJ databases">
        <authorList>
            <person name="Dong K."/>
        </authorList>
    </citation>
    <scope>NUCLEOTIDE SEQUENCE [LARGE SCALE GENOMIC DNA]</scope>
    <source>
        <strain evidence="5">dk386</strain>
        <strain evidence="4">Dk386</strain>
        <strain evidence="3">Dk771</strain>
        <strain evidence="6">dk771</strain>
    </source>
</reference>
<dbReference type="RefSeq" id="WP_153370706.1">
    <property type="nucleotide sequence ID" value="NZ_CP045650.1"/>
</dbReference>
<feature type="transmembrane region" description="Helical" evidence="2">
    <location>
        <begin position="21"/>
        <end position="40"/>
    </location>
</feature>
<evidence type="ECO:0008006" key="7">
    <source>
        <dbReference type="Google" id="ProtNLM"/>
    </source>
</evidence>
<evidence type="ECO:0000313" key="3">
    <source>
        <dbReference type="EMBL" id="MQW90872.1"/>
    </source>
</evidence>
<organism evidence="3 6">
    <name type="scientific">Acinetobacter wanghuae</name>
    <dbReference type="NCBI Taxonomy" id="2662362"/>
    <lineage>
        <taxon>Bacteria</taxon>
        <taxon>Pseudomonadati</taxon>
        <taxon>Pseudomonadota</taxon>
        <taxon>Gammaproteobacteria</taxon>
        <taxon>Moraxellales</taxon>
        <taxon>Moraxellaceae</taxon>
        <taxon>Acinetobacter</taxon>
    </lineage>
</organism>
<keyword evidence="2" id="KW-1133">Transmembrane helix</keyword>
<keyword evidence="5" id="KW-1185">Reference proteome</keyword>
<feature type="coiled-coil region" evidence="1">
    <location>
        <begin position="72"/>
        <end position="117"/>
    </location>
</feature>
<name>A0A5Q0P0L0_9GAMM</name>
<evidence type="ECO:0000313" key="5">
    <source>
        <dbReference type="Proteomes" id="UP000327478"/>
    </source>
</evidence>
<feature type="transmembrane region" description="Helical" evidence="2">
    <location>
        <begin position="52"/>
        <end position="77"/>
    </location>
</feature>
<protein>
    <recommendedName>
        <fullName evidence="7">Phage abortive infection protein</fullName>
    </recommendedName>
</protein>
<keyword evidence="1" id="KW-0175">Coiled coil</keyword>
<dbReference type="EMBL" id="CP045650">
    <property type="protein sequence ID" value="QGA10296.1"/>
    <property type="molecule type" value="Genomic_DNA"/>
</dbReference>
<evidence type="ECO:0000256" key="2">
    <source>
        <dbReference type="SAM" id="Phobius"/>
    </source>
</evidence>
<evidence type="ECO:0000256" key="1">
    <source>
        <dbReference type="SAM" id="Coils"/>
    </source>
</evidence>
<dbReference type="Proteomes" id="UP000327478">
    <property type="component" value="Chromosome"/>
</dbReference>
<evidence type="ECO:0000313" key="6">
    <source>
        <dbReference type="Proteomes" id="UP000480556"/>
    </source>
</evidence>